<evidence type="ECO:0000256" key="5">
    <source>
        <dbReference type="ARBA" id="ARBA00022833"/>
    </source>
</evidence>
<dbReference type="InterPro" id="IPR036236">
    <property type="entry name" value="Znf_C2H2_sf"/>
</dbReference>
<dbReference type="GO" id="GO:0008270">
    <property type="term" value="F:zinc ion binding"/>
    <property type="evidence" value="ECO:0007669"/>
    <property type="project" value="UniProtKB-KW"/>
</dbReference>
<evidence type="ECO:0000259" key="8">
    <source>
        <dbReference type="PROSITE" id="PS50097"/>
    </source>
</evidence>
<dbReference type="GO" id="GO:0005634">
    <property type="term" value="C:nucleus"/>
    <property type="evidence" value="ECO:0007669"/>
    <property type="project" value="UniProtKB-SubCell"/>
</dbReference>
<keyword evidence="2" id="KW-0479">Metal-binding</keyword>
<dbReference type="Proteomes" id="UP001152798">
    <property type="component" value="Chromosome 3"/>
</dbReference>
<keyword evidence="5" id="KW-0862">Zinc</keyword>
<evidence type="ECO:0000256" key="7">
    <source>
        <dbReference type="SAM" id="MobiDB-lite"/>
    </source>
</evidence>
<evidence type="ECO:0000256" key="6">
    <source>
        <dbReference type="ARBA" id="ARBA00023242"/>
    </source>
</evidence>
<dbReference type="AlphaFoldDB" id="A0A9P0MIM6"/>
<dbReference type="SUPFAM" id="SSF54695">
    <property type="entry name" value="POZ domain"/>
    <property type="match status" value="1"/>
</dbReference>
<feature type="compositionally biased region" description="Basic and acidic residues" evidence="7">
    <location>
        <begin position="905"/>
        <end position="935"/>
    </location>
</feature>
<feature type="domain" description="BTB" evidence="8">
    <location>
        <begin position="36"/>
        <end position="99"/>
    </location>
</feature>
<dbReference type="SMART" id="SM00225">
    <property type="entry name" value="BTB"/>
    <property type="match status" value="1"/>
</dbReference>
<reference evidence="9" key="1">
    <citation type="submission" date="2022-01" db="EMBL/GenBank/DDBJ databases">
        <authorList>
            <person name="King R."/>
        </authorList>
    </citation>
    <scope>NUCLEOTIDE SEQUENCE</scope>
</reference>
<dbReference type="Pfam" id="PF12874">
    <property type="entry name" value="zf-met"/>
    <property type="match status" value="2"/>
</dbReference>
<evidence type="ECO:0000256" key="1">
    <source>
        <dbReference type="ARBA" id="ARBA00004123"/>
    </source>
</evidence>
<dbReference type="Pfam" id="PF00651">
    <property type="entry name" value="BTB"/>
    <property type="match status" value="1"/>
</dbReference>
<dbReference type="SUPFAM" id="SSF57667">
    <property type="entry name" value="beta-beta-alpha zinc fingers"/>
    <property type="match status" value="1"/>
</dbReference>
<name>A0A9P0MIM6_NEZVI</name>
<feature type="compositionally biased region" description="Basic and acidic residues" evidence="7">
    <location>
        <begin position="232"/>
        <end position="260"/>
    </location>
</feature>
<dbReference type="InterPro" id="IPR000210">
    <property type="entry name" value="BTB/POZ_dom"/>
</dbReference>
<dbReference type="PANTHER" id="PTHR24394">
    <property type="entry name" value="ZINC FINGER PROTEIN"/>
    <property type="match status" value="1"/>
</dbReference>
<dbReference type="PROSITE" id="PS50097">
    <property type="entry name" value="BTB"/>
    <property type="match status" value="1"/>
</dbReference>
<dbReference type="OrthoDB" id="10069414at2759"/>
<organism evidence="9 10">
    <name type="scientific">Nezara viridula</name>
    <name type="common">Southern green stink bug</name>
    <name type="synonym">Cimex viridulus</name>
    <dbReference type="NCBI Taxonomy" id="85310"/>
    <lineage>
        <taxon>Eukaryota</taxon>
        <taxon>Metazoa</taxon>
        <taxon>Ecdysozoa</taxon>
        <taxon>Arthropoda</taxon>
        <taxon>Hexapoda</taxon>
        <taxon>Insecta</taxon>
        <taxon>Pterygota</taxon>
        <taxon>Neoptera</taxon>
        <taxon>Paraneoptera</taxon>
        <taxon>Hemiptera</taxon>
        <taxon>Heteroptera</taxon>
        <taxon>Panheteroptera</taxon>
        <taxon>Pentatomomorpha</taxon>
        <taxon>Pentatomoidea</taxon>
        <taxon>Pentatomidae</taxon>
        <taxon>Pentatominae</taxon>
        <taxon>Nezara</taxon>
    </lineage>
</organism>
<accession>A0A9P0MIM6</accession>
<dbReference type="Gene3D" id="3.30.710.10">
    <property type="entry name" value="Potassium Channel Kv1.1, Chain A"/>
    <property type="match status" value="1"/>
</dbReference>
<proteinExistence type="predicted"/>
<dbReference type="GO" id="GO:0000981">
    <property type="term" value="F:DNA-binding transcription factor activity, RNA polymerase II-specific"/>
    <property type="evidence" value="ECO:0007669"/>
    <property type="project" value="TreeGrafter"/>
</dbReference>
<gene>
    <name evidence="9" type="ORF">NEZAVI_LOCUS6573</name>
</gene>
<keyword evidence="3" id="KW-0677">Repeat</keyword>
<dbReference type="PANTHER" id="PTHR24394:SF29">
    <property type="entry name" value="MYONEURIN"/>
    <property type="match status" value="1"/>
</dbReference>
<dbReference type="EMBL" id="OV725079">
    <property type="protein sequence ID" value="CAH1396519.1"/>
    <property type="molecule type" value="Genomic_DNA"/>
</dbReference>
<evidence type="ECO:0000256" key="3">
    <source>
        <dbReference type="ARBA" id="ARBA00022737"/>
    </source>
</evidence>
<evidence type="ECO:0000313" key="10">
    <source>
        <dbReference type="Proteomes" id="UP001152798"/>
    </source>
</evidence>
<evidence type="ECO:0000313" key="9">
    <source>
        <dbReference type="EMBL" id="CAH1396519.1"/>
    </source>
</evidence>
<evidence type="ECO:0000256" key="4">
    <source>
        <dbReference type="ARBA" id="ARBA00022771"/>
    </source>
</evidence>
<keyword evidence="4" id="KW-0863">Zinc-finger</keyword>
<feature type="compositionally biased region" description="Basic and acidic residues" evidence="7">
    <location>
        <begin position="948"/>
        <end position="961"/>
    </location>
</feature>
<evidence type="ECO:0000256" key="2">
    <source>
        <dbReference type="ARBA" id="ARBA00022723"/>
    </source>
</evidence>
<keyword evidence="6" id="KW-0539">Nucleus</keyword>
<dbReference type="InterPro" id="IPR013087">
    <property type="entry name" value="Znf_C2H2_type"/>
</dbReference>
<keyword evidence="10" id="KW-1185">Reference proteome</keyword>
<dbReference type="SMART" id="SM00355">
    <property type="entry name" value="ZnF_C2H2"/>
    <property type="match status" value="5"/>
</dbReference>
<comment type="subcellular location">
    <subcellularLocation>
        <location evidence="1">Nucleus</location>
    </subcellularLocation>
</comment>
<feature type="compositionally biased region" description="Acidic residues" evidence="7">
    <location>
        <begin position="936"/>
        <end position="947"/>
    </location>
</feature>
<feature type="region of interest" description="Disordered" evidence="7">
    <location>
        <begin position="232"/>
        <end position="336"/>
    </location>
</feature>
<protein>
    <recommendedName>
        <fullName evidence="8">BTB domain-containing protein</fullName>
    </recommendedName>
</protein>
<sequence length="961" mass="107265">MASEAKTAGMKQLKVDNWGTFFMQRLQLLFAKGDSCDLTLKFVTGQELKVHSLVLRTCTSHFDSLPKVDNKISLPETLSYNAVFPIINFMYSGKLEFKLELHAQLLAVVKILNITILSKLLTTAQKTDVPVPLTVKAKPINSTPEANNKTPSQLVLQQNTPSTSYNLFSSKKLPFWRKRTLPFITRFRKPIEEEPGPTRYAWPENEPMDLLQISSPSFNPLSYESDQIIMRSTKDEEKDVERIKPPQRRVIESRLLTTHDSDDDDDDRFEAPYSSDEEPVPTPPPPTPPPPPPAPALKPCLKSSPPASETAITPPASKKVRFSLGPEGKENTVQSTSNHARIIAEVLKKYPDLVKNKNIKLKISSPRPKIENGTVGVEEKASYVVVRPTLKSTPNTSGKQNDLVGPWSCEHCSELKFNDYLSFRRHLQETHNERLDSRVCEYCGYKSSKRNLHLYHLLTKHNVPPPKNINFPKCSECDYIALSETLLLKHANSHQIRCDICKVSMKTVAALQAHKVTCKPGNEPRNIICDLCKKAFRTNVSLNAHLKECQGKPASDGNIYSEEGDSQPVEMIEVPIIGAVDVAKNDHTLVQIPSSIILTENQNVALLPSSESEGLNNVATGIAIILEGNSDFFNSNQEYIVPELLEGSFASTANISYGSTDQVIYLGSSTSNAHRGEVIHLEEIKLNQPQPGTSSAGDKVITEHKIPDPNNSINSTVLVSENISVISNDAINQNEPIVIEDGSKSEIMNSVEYISETHSVQTVVEEKINDSQQCEIEENNNGSQNLTSDINIEKSNSIPFEKSDCTPSNVIEQTSAEILHVQNSELNLNVNSKQVEESRIVCEEQPQRAEENVVEAISLIEESNDEGRREEQVCLTSENMQVDEAREEMIVDENKDEDMDVEENLDLRGTKDAMDVEEAEKTGNEKVDSLVKDWGFDDEDNEEVIDDPECKPLRPEIDIPL</sequence>
<feature type="region of interest" description="Disordered" evidence="7">
    <location>
        <begin position="901"/>
        <end position="961"/>
    </location>
</feature>
<dbReference type="InterPro" id="IPR011333">
    <property type="entry name" value="SKP1/BTB/POZ_sf"/>
</dbReference>
<dbReference type="Gene3D" id="3.30.160.60">
    <property type="entry name" value="Classic Zinc Finger"/>
    <property type="match status" value="1"/>
</dbReference>
<feature type="compositionally biased region" description="Pro residues" evidence="7">
    <location>
        <begin position="280"/>
        <end position="296"/>
    </location>
</feature>